<keyword evidence="2" id="KW-1185">Reference proteome</keyword>
<accession>A0AAE0YEX4</accession>
<name>A0AAE0YEX4_9GAST</name>
<sequence>MIVVMIILIFRNRAATKIKKRHILDDSSNKPSGEEHTYATAADTLDIWSAARRQSPDQGGGADKPRESETLILNTVYGIVRDAANQGGLHM</sequence>
<dbReference type="AlphaFoldDB" id="A0AAE0YEX4"/>
<evidence type="ECO:0000313" key="2">
    <source>
        <dbReference type="Proteomes" id="UP001283361"/>
    </source>
</evidence>
<comment type="caution">
    <text evidence="1">The sequence shown here is derived from an EMBL/GenBank/DDBJ whole genome shotgun (WGS) entry which is preliminary data.</text>
</comment>
<dbReference type="Proteomes" id="UP001283361">
    <property type="component" value="Unassembled WGS sequence"/>
</dbReference>
<evidence type="ECO:0000313" key="1">
    <source>
        <dbReference type="EMBL" id="KAK3741676.1"/>
    </source>
</evidence>
<protein>
    <submittedName>
        <fullName evidence="1">Uncharacterized protein</fullName>
    </submittedName>
</protein>
<reference evidence="1" key="1">
    <citation type="journal article" date="2023" name="G3 (Bethesda)">
        <title>A reference genome for the long-term kleptoplast-retaining sea slug Elysia crispata morphotype clarki.</title>
        <authorList>
            <person name="Eastman K.E."/>
            <person name="Pendleton A.L."/>
            <person name="Shaikh M.A."/>
            <person name="Suttiyut T."/>
            <person name="Ogas R."/>
            <person name="Tomko P."/>
            <person name="Gavelis G."/>
            <person name="Widhalm J.R."/>
            <person name="Wisecaver J.H."/>
        </authorList>
    </citation>
    <scope>NUCLEOTIDE SEQUENCE</scope>
    <source>
        <strain evidence="1">ECLA1</strain>
    </source>
</reference>
<proteinExistence type="predicted"/>
<organism evidence="1 2">
    <name type="scientific">Elysia crispata</name>
    <name type="common">lettuce slug</name>
    <dbReference type="NCBI Taxonomy" id="231223"/>
    <lineage>
        <taxon>Eukaryota</taxon>
        <taxon>Metazoa</taxon>
        <taxon>Spiralia</taxon>
        <taxon>Lophotrochozoa</taxon>
        <taxon>Mollusca</taxon>
        <taxon>Gastropoda</taxon>
        <taxon>Heterobranchia</taxon>
        <taxon>Euthyneura</taxon>
        <taxon>Panpulmonata</taxon>
        <taxon>Sacoglossa</taxon>
        <taxon>Placobranchoidea</taxon>
        <taxon>Plakobranchidae</taxon>
        <taxon>Elysia</taxon>
    </lineage>
</organism>
<dbReference type="EMBL" id="JAWDGP010006408">
    <property type="protein sequence ID" value="KAK3741676.1"/>
    <property type="molecule type" value="Genomic_DNA"/>
</dbReference>
<gene>
    <name evidence="1" type="ORF">RRG08_041339</name>
</gene>